<dbReference type="KEGG" id="chu:CHU_0809"/>
<dbReference type="EMBL" id="CP000383">
    <property type="protein sequence ID" value="ABG58096.1"/>
    <property type="molecule type" value="Genomic_DNA"/>
</dbReference>
<sequence>MDQLLIECYNWIYKQPNKSCSYKQLADYIYTFNNPDLNFKIFEDLKFNDQVRLKYQELTNCHQLPYYDSKNFTVRNLQISIDSYTQLTKENQLADVILNHNEFKSTSDTDIYILSLNFFHINWIEGVSFFEYKHYILNVVKIWVIDERLKALYREITKEPSLSNEHYRKIASLDSMLGLLEYKELQHSLQESKEAKKEAKKANFFARTGIFLSVAGLIISIVVAIYQINQSEDQFKTEQKQYKTEQQESKKSHIQTIPTNKVFINKK</sequence>
<evidence type="ECO:0000313" key="2">
    <source>
        <dbReference type="EMBL" id="ABG58096.1"/>
    </source>
</evidence>
<keyword evidence="1" id="KW-1133">Transmembrane helix</keyword>
<dbReference type="RefSeq" id="WP_011584212.1">
    <property type="nucleotide sequence ID" value="NC_008255.1"/>
</dbReference>
<gene>
    <name evidence="2" type="ordered locus">CHU_0809</name>
</gene>
<evidence type="ECO:0000313" key="3">
    <source>
        <dbReference type="Proteomes" id="UP000001822"/>
    </source>
</evidence>
<keyword evidence="3" id="KW-1185">Reference proteome</keyword>
<dbReference type="AlphaFoldDB" id="A0A6N4SP51"/>
<keyword evidence="1" id="KW-0472">Membrane</keyword>
<name>A0A6N4SP51_CYTH3</name>
<proteinExistence type="predicted"/>
<organism evidence="2 3">
    <name type="scientific">Cytophaga hutchinsonii (strain ATCC 33406 / DSM 1761 / CIP 103989 / NBRC 15051 / NCIMB 9469 / D465)</name>
    <dbReference type="NCBI Taxonomy" id="269798"/>
    <lineage>
        <taxon>Bacteria</taxon>
        <taxon>Pseudomonadati</taxon>
        <taxon>Bacteroidota</taxon>
        <taxon>Cytophagia</taxon>
        <taxon>Cytophagales</taxon>
        <taxon>Cytophagaceae</taxon>
        <taxon>Cytophaga</taxon>
    </lineage>
</organism>
<protein>
    <recommendedName>
        <fullName evidence="4">Transmembrane protein</fullName>
    </recommendedName>
</protein>
<evidence type="ECO:0000256" key="1">
    <source>
        <dbReference type="SAM" id="Phobius"/>
    </source>
</evidence>
<feature type="transmembrane region" description="Helical" evidence="1">
    <location>
        <begin position="204"/>
        <end position="226"/>
    </location>
</feature>
<evidence type="ECO:0008006" key="4">
    <source>
        <dbReference type="Google" id="ProtNLM"/>
    </source>
</evidence>
<reference evidence="2 3" key="1">
    <citation type="journal article" date="2007" name="Appl. Environ. Microbiol.">
        <title>Genome sequence of the cellulolytic gliding bacterium Cytophaga hutchinsonii.</title>
        <authorList>
            <person name="Xie G."/>
            <person name="Bruce D.C."/>
            <person name="Challacombe J.F."/>
            <person name="Chertkov O."/>
            <person name="Detter J.C."/>
            <person name="Gilna P."/>
            <person name="Han C.S."/>
            <person name="Lucas S."/>
            <person name="Misra M."/>
            <person name="Myers G.L."/>
            <person name="Richardson P."/>
            <person name="Tapia R."/>
            <person name="Thayer N."/>
            <person name="Thompson L.S."/>
            <person name="Brettin T.S."/>
            <person name="Henrissat B."/>
            <person name="Wilson D.B."/>
            <person name="McBride M.J."/>
        </authorList>
    </citation>
    <scope>NUCLEOTIDE SEQUENCE [LARGE SCALE GENOMIC DNA]</scope>
    <source>
        <strain evidence="3">ATCC 33406 / DSM 1761 / CIP 103989 / NBRC 15051 / NCIMB 9469 / D465</strain>
    </source>
</reference>
<accession>A0A6N4SP51</accession>
<dbReference type="Proteomes" id="UP000001822">
    <property type="component" value="Chromosome"/>
</dbReference>
<keyword evidence="1" id="KW-0812">Transmembrane</keyword>